<proteinExistence type="predicted"/>
<feature type="region of interest" description="Disordered" evidence="1">
    <location>
        <begin position="60"/>
        <end position="146"/>
    </location>
</feature>
<keyword evidence="3" id="KW-1185">Reference proteome</keyword>
<accession>A0A2G8RP86</accession>
<evidence type="ECO:0000256" key="1">
    <source>
        <dbReference type="SAM" id="MobiDB-lite"/>
    </source>
</evidence>
<protein>
    <submittedName>
        <fullName evidence="2">Uncharacterized protein</fullName>
    </submittedName>
</protein>
<dbReference type="Proteomes" id="UP000230002">
    <property type="component" value="Unassembled WGS sequence"/>
</dbReference>
<feature type="compositionally biased region" description="Polar residues" evidence="1">
    <location>
        <begin position="63"/>
        <end position="75"/>
    </location>
</feature>
<name>A0A2G8RP86_9APHY</name>
<dbReference type="EMBL" id="AYKW01000068">
    <property type="protein sequence ID" value="PIL23335.1"/>
    <property type="molecule type" value="Genomic_DNA"/>
</dbReference>
<evidence type="ECO:0000313" key="2">
    <source>
        <dbReference type="EMBL" id="PIL23335.1"/>
    </source>
</evidence>
<evidence type="ECO:0000313" key="3">
    <source>
        <dbReference type="Proteomes" id="UP000230002"/>
    </source>
</evidence>
<reference evidence="2 3" key="1">
    <citation type="journal article" date="2015" name="Sci. Rep.">
        <title>Chromosome-level genome map provides insights into diverse defense mechanisms in the medicinal fungus Ganoderma sinense.</title>
        <authorList>
            <person name="Zhu Y."/>
            <person name="Xu J."/>
            <person name="Sun C."/>
            <person name="Zhou S."/>
            <person name="Xu H."/>
            <person name="Nelson D.R."/>
            <person name="Qian J."/>
            <person name="Song J."/>
            <person name="Luo H."/>
            <person name="Xiang L."/>
            <person name="Li Y."/>
            <person name="Xu Z."/>
            <person name="Ji A."/>
            <person name="Wang L."/>
            <person name="Lu S."/>
            <person name="Hayward A."/>
            <person name="Sun W."/>
            <person name="Li X."/>
            <person name="Schwartz D.C."/>
            <person name="Wang Y."/>
            <person name="Chen S."/>
        </authorList>
    </citation>
    <scope>NUCLEOTIDE SEQUENCE [LARGE SCALE GENOMIC DNA]</scope>
    <source>
        <strain evidence="2 3">ZZ0214-1</strain>
    </source>
</reference>
<dbReference type="AlphaFoldDB" id="A0A2G8RP86"/>
<organism evidence="2 3">
    <name type="scientific">Ganoderma sinense ZZ0214-1</name>
    <dbReference type="NCBI Taxonomy" id="1077348"/>
    <lineage>
        <taxon>Eukaryota</taxon>
        <taxon>Fungi</taxon>
        <taxon>Dikarya</taxon>
        <taxon>Basidiomycota</taxon>
        <taxon>Agaricomycotina</taxon>
        <taxon>Agaricomycetes</taxon>
        <taxon>Polyporales</taxon>
        <taxon>Polyporaceae</taxon>
        <taxon>Ganoderma</taxon>
    </lineage>
</organism>
<sequence>MLPQGLVIFEYIRKKRTNDSGVPLADASQSTLLEEWQRLPEKMKVECEKIEAHIREKKRAVISMQQSSPSPSTENIPAGSTIPDVAASPAATQHFSSPSPSTTPSPSTPLLSPSPFYSPQPAHHYPQDLFTAPPTPSQPGPLNIGDNWPSVEYGASPKVAFLMENQPSLSSGGRQMATNHNAHPHPYAPAGTIVPVPHLHGGQARTAQIAPLRRTQTVVLAPAAQTTPSTASVPSPVGNLRRFHTAPSLATSSNPTHVARVVKQPLVHAVPATPSGGHQPARPPVRDRSFSAESVEGLPLVPTGVRQPPPSPPYASVAPASPAAQVLAPTPILGSPRVYAHSVGHHVHTTAADPLLLSIDQPLPAETDSTTATAPVAPVPQELDLWSWQPLNTESDPLMKLLREIPTPPPDMIDFDFAAYLDDIIGPQMPVPALPEDDCPLPDVFQIWTPGHWSEGLLSSSLTGWNLNDFTGSPAQ</sequence>
<comment type="caution">
    <text evidence="2">The sequence shown here is derived from an EMBL/GenBank/DDBJ whole genome shotgun (WGS) entry which is preliminary data.</text>
</comment>
<gene>
    <name evidence="2" type="ORF">GSI_14646</name>
</gene>